<dbReference type="Proteomes" id="UP000265663">
    <property type="component" value="Unassembled WGS sequence"/>
</dbReference>
<reference evidence="2 3" key="1">
    <citation type="journal article" date="2014" name="PLoS ONE">
        <title>De novo Genome Assembly of the Fungal Plant Pathogen Pyrenophora semeniperda.</title>
        <authorList>
            <person name="Soliai M.M."/>
            <person name="Meyer S.E."/>
            <person name="Udall J.A."/>
            <person name="Elzinga D.E."/>
            <person name="Hermansen R.A."/>
            <person name="Bodily P.M."/>
            <person name="Hart A.A."/>
            <person name="Coleman C.E."/>
        </authorList>
    </citation>
    <scope>NUCLEOTIDE SEQUENCE [LARGE SCALE GENOMIC DNA]</scope>
    <source>
        <strain evidence="2 3">CCB06</strain>
        <tissue evidence="2">Mycelium</tissue>
    </source>
</reference>
<proteinExistence type="predicted"/>
<evidence type="ECO:0000256" key="1">
    <source>
        <dbReference type="SAM" id="MobiDB-lite"/>
    </source>
</evidence>
<protein>
    <submittedName>
        <fullName evidence="2">Uncharacterized protein</fullName>
    </submittedName>
</protein>
<sequence>MGRFYNPFQSHRLVQTPTDNPTPTVSGLPTPPASAQSSDSDLPDGPDEIRCYVRKVELQVQWLQERLAKQVASNVGSVNEAKRALKSMHRGLEKVHVERCPGQGDELEAAVGYAVRRTWRAYISAVKLEEKMKRGLNMIDEAQKHYLEGDPGGKLFLMSGALPIGDGATLTTQKQRAERADPLDTVTIPSCIVSSKLSTETSVVNPSSVKTNPEQIPQPRQEVKRRVLDEEANPSLELLDPDRARRGSCNGFMVTHMTVKGLQDERFVLPYLHYMKLHELQCLKQWLTNTGNVAQSGPVSRTEKVLLCMLVLQSGCRYESLAVIHSRSPRQIKEACNEVMQGLLRCTH</sequence>
<gene>
    <name evidence="2" type="ORF">GMOD_00004539</name>
</gene>
<evidence type="ECO:0000313" key="3">
    <source>
        <dbReference type="Proteomes" id="UP000265663"/>
    </source>
</evidence>
<dbReference type="OrthoDB" id="3786878at2759"/>
<name>A0A3M7MGV2_9PLEO</name>
<dbReference type="AlphaFoldDB" id="A0A3M7MGV2"/>
<feature type="compositionally biased region" description="Polar residues" evidence="1">
    <location>
        <begin position="7"/>
        <end position="40"/>
    </location>
</feature>
<accession>A0A3M7MGV2</accession>
<feature type="region of interest" description="Disordered" evidence="1">
    <location>
        <begin position="1"/>
        <end position="46"/>
    </location>
</feature>
<keyword evidence="3" id="KW-1185">Reference proteome</keyword>
<dbReference type="EMBL" id="KE747843">
    <property type="protein sequence ID" value="RMZ73751.1"/>
    <property type="molecule type" value="Genomic_DNA"/>
</dbReference>
<organism evidence="2 3">
    <name type="scientific">Pyrenophora seminiperda CCB06</name>
    <dbReference type="NCBI Taxonomy" id="1302712"/>
    <lineage>
        <taxon>Eukaryota</taxon>
        <taxon>Fungi</taxon>
        <taxon>Dikarya</taxon>
        <taxon>Ascomycota</taxon>
        <taxon>Pezizomycotina</taxon>
        <taxon>Dothideomycetes</taxon>
        <taxon>Pleosporomycetidae</taxon>
        <taxon>Pleosporales</taxon>
        <taxon>Pleosporineae</taxon>
        <taxon>Pleosporaceae</taxon>
        <taxon>Pyrenophora</taxon>
    </lineage>
</organism>
<evidence type="ECO:0000313" key="2">
    <source>
        <dbReference type="EMBL" id="RMZ73751.1"/>
    </source>
</evidence>